<dbReference type="Gene3D" id="3.60.15.10">
    <property type="entry name" value="Ribonuclease Z/Hydroxyacylglutathione hydrolase-like"/>
    <property type="match status" value="1"/>
</dbReference>
<evidence type="ECO:0000313" key="3">
    <source>
        <dbReference type="Proteomes" id="UP001385499"/>
    </source>
</evidence>
<dbReference type="PANTHER" id="PTHR42663:SF6">
    <property type="entry name" value="HYDROLASE C777.06C-RELATED"/>
    <property type="match status" value="1"/>
</dbReference>
<accession>A0ABU8TRW1</accession>
<dbReference type="SUPFAM" id="SSF56281">
    <property type="entry name" value="Metallo-hydrolase/oxidoreductase"/>
    <property type="match status" value="1"/>
</dbReference>
<keyword evidence="3" id="KW-1185">Reference proteome</keyword>
<feature type="domain" description="Metallo-beta-lactamase" evidence="1">
    <location>
        <begin position="54"/>
        <end position="236"/>
    </location>
</feature>
<comment type="caution">
    <text evidence="2">The sequence shown here is derived from an EMBL/GenBank/DDBJ whole genome shotgun (WGS) entry which is preliminary data.</text>
</comment>
<name>A0ABU8TRW1_9HYPH</name>
<evidence type="ECO:0000313" key="2">
    <source>
        <dbReference type="EMBL" id="MEJ8476889.1"/>
    </source>
</evidence>
<dbReference type="Pfam" id="PF12706">
    <property type="entry name" value="Lactamase_B_2"/>
    <property type="match status" value="1"/>
</dbReference>
<evidence type="ECO:0000259" key="1">
    <source>
        <dbReference type="Pfam" id="PF12706"/>
    </source>
</evidence>
<dbReference type="EMBL" id="JBAKIA010000031">
    <property type="protein sequence ID" value="MEJ8476889.1"/>
    <property type="molecule type" value="Genomic_DNA"/>
</dbReference>
<sequence length="268" mass="29836">MSDTLTVTILGCGSSGGVPRIGNDWGACDPENPKNNRKRCSILVERISLSGTTAVLIDTGPDLRQQMLDADIQNIDAVLYTHAHADHLHGVDDLRMFSIRHRKRMPAYMDETTYQRADLAFGYCFRTPEGSSYPPILERHTLQNGAEVTVDGEGGPLAFLPIEVQHGEIKALGFRFHDIAYLPDVSSISTEAAAHFADLDVWILDSLRRTPHPSHFNLDDALAWIEKLRPKCSILTNMHNDLDYEPLTNELPVSVSPAFDGLKFSRKI</sequence>
<protein>
    <submittedName>
        <fullName evidence="2">MBL fold metallo-hydrolase</fullName>
    </submittedName>
</protein>
<organism evidence="2 3">
    <name type="scientific">Roseibium algae</name>
    <dbReference type="NCBI Taxonomy" id="3123038"/>
    <lineage>
        <taxon>Bacteria</taxon>
        <taxon>Pseudomonadati</taxon>
        <taxon>Pseudomonadota</taxon>
        <taxon>Alphaproteobacteria</taxon>
        <taxon>Hyphomicrobiales</taxon>
        <taxon>Stappiaceae</taxon>
        <taxon>Roseibium</taxon>
    </lineage>
</organism>
<gene>
    <name evidence="2" type="ORF">V6575_22675</name>
</gene>
<proteinExistence type="predicted"/>
<dbReference type="PANTHER" id="PTHR42663">
    <property type="entry name" value="HYDROLASE C777.06C-RELATED-RELATED"/>
    <property type="match status" value="1"/>
</dbReference>
<dbReference type="Proteomes" id="UP001385499">
    <property type="component" value="Unassembled WGS sequence"/>
</dbReference>
<dbReference type="CDD" id="cd16279">
    <property type="entry name" value="metallo-hydrolase-like_MBL-fold"/>
    <property type="match status" value="1"/>
</dbReference>
<dbReference type="InterPro" id="IPR001279">
    <property type="entry name" value="Metallo-B-lactamas"/>
</dbReference>
<dbReference type="InterPro" id="IPR036866">
    <property type="entry name" value="RibonucZ/Hydroxyglut_hydro"/>
</dbReference>
<reference evidence="2 3" key="1">
    <citation type="submission" date="2024-02" db="EMBL/GenBank/DDBJ databases">
        <title>Roseibium algae sp. nov., isolated from marine alga (Grateloupia sp.), showing potential in myo-inositol conversion.</title>
        <authorList>
            <person name="Wang Y."/>
        </authorList>
    </citation>
    <scope>NUCLEOTIDE SEQUENCE [LARGE SCALE GENOMIC DNA]</scope>
    <source>
        <strain evidence="2 3">H3510</strain>
    </source>
</reference>
<dbReference type="RefSeq" id="WP_340277726.1">
    <property type="nucleotide sequence ID" value="NZ_JBAKIA010000031.1"/>
</dbReference>